<reference evidence="2" key="1">
    <citation type="submission" date="2019-08" db="EMBL/GenBank/DDBJ databases">
        <authorList>
            <person name="Kucharzyk K."/>
            <person name="Murdoch R.W."/>
            <person name="Higgins S."/>
            <person name="Loffler F."/>
        </authorList>
    </citation>
    <scope>NUCLEOTIDE SEQUENCE</scope>
</reference>
<feature type="region of interest" description="Disordered" evidence="1">
    <location>
        <begin position="110"/>
        <end position="145"/>
    </location>
</feature>
<gene>
    <name evidence="2" type="ORF">SDC9_191856</name>
</gene>
<organism evidence="2">
    <name type="scientific">bioreactor metagenome</name>
    <dbReference type="NCBI Taxonomy" id="1076179"/>
    <lineage>
        <taxon>unclassified sequences</taxon>
        <taxon>metagenomes</taxon>
        <taxon>ecological metagenomes</taxon>
    </lineage>
</organism>
<dbReference type="EMBL" id="VSSQ01103314">
    <property type="protein sequence ID" value="MPN44294.1"/>
    <property type="molecule type" value="Genomic_DNA"/>
</dbReference>
<evidence type="ECO:0000256" key="1">
    <source>
        <dbReference type="SAM" id="MobiDB-lite"/>
    </source>
</evidence>
<dbReference type="AlphaFoldDB" id="A0A645I7B6"/>
<protein>
    <submittedName>
        <fullName evidence="2">Uncharacterized protein</fullName>
    </submittedName>
</protein>
<accession>A0A645I7B6</accession>
<evidence type="ECO:0000313" key="2">
    <source>
        <dbReference type="EMBL" id="MPN44294.1"/>
    </source>
</evidence>
<name>A0A645I7B6_9ZZZZ</name>
<comment type="caution">
    <text evidence="2">The sequence shown here is derived from an EMBL/GenBank/DDBJ whole genome shotgun (WGS) entry which is preliminary data.</text>
</comment>
<sequence>MGLLEKSGERHGGHAVEAGVVGEAGIDQQLHVAGGVVPGKGGAQVTVFAGGEHGAGALGPLHLGGKQTLPLAPLQATAVKPAGRRRGLAVFFGEEGLVLVVDDEFGGAGGCRSDQPAGDLGVDVPAVQPLGPARSVSRAKAPGRQ</sequence>
<proteinExistence type="predicted"/>